<dbReference type="GO" id="GO:0098797">
    <property type="term" value="C:plasma membrane protein complex"/>
    <property type="evidence" value="ECO:0007669"/>
    <property type="project" value="TreeGrafter"/>
</dbReference>
<dbReference type="NCBIfam" id="TIGR01352">
    <property type="entry name" value="tonB_Cterm"/>
    <property type="match status" value="1"/>
</dbReference>
<dbReference type="Pfam" id="PF03544">
    <property type="entry name" value="TonB_C"/>
    <property type="match status" value="1"/>
</dbReference>
<keyword evidence="3" id="KW-0813">Transport</keyword>
<feature type="domain" description="TonB C-terminal" evidence="11">
    <location>
        <begin position="209"/>
        <end position="299"/>
    </location>
</feature>
<evidence type="ECO:0000256" key="7">
    <source>
        <dbReference type="ARBA" id="ARBA00022927"/>
    </source>
</evidence>
<dbReference type="RefSeq" id="WP_147394984.1">
    <property type="nucleotide sequence ID" value="NZ_RAQO01000002.1"/>
</dbReference>
<feature type="compositionally biased region" description="Basic and acidic residues" evidence="10">
    <location>
        <begin position="103"/>
        <end position="123"/>
    </location>
</feature>
<dbReference type="GO" id="GO:0015031">
    <property type="term" value="P:protein transport"/>
    <property type="evidence" value="ECO:0007669"/>
    <property type="project" value="UniProtKB-KW"/>
</dbReference>
<keyword evidence="13" id="KW-1185">Reference proteome</keyword>
<feature type="region of interest" description="Disordered" evidence="10">
    <location>
        <begin position="84"/>
        <end position="233"/>
    </location>
</feature>
<keyword evidence="6" id="KW-0812">Transmembrane</keyword>
<keyword evidence="7" id="KW-0653">Protein transport</keyword>
<evidence type="ECO:0000256" key="2">
    <source>
        <dbReference type="ARBA" id="ARBA00006555"/>
    </source>
</evidence>
<feature type="compositionally biased region" description="Polar residues" evidence="10">
    <location>
        <begin position="188"/>
        <end position="197"/>
    </location>
</feature>
<keyword evidence="8" id="KW-1133">Transmembrane helix</keyword>
<evidence type="ECO:0000313" key="12">
    <source>
        <dbReference type="EMBL" id="RKF21460.1"/>
    </source>
</evidence>
<evidence type="ECO:0000313" key="13">
    <source>
        <dbReference type="Proteomes" id="UP000286482"/>
    </source>
</evidence>
<dbReference type="EMBL" id="RAQO01000002">
    <property type="protein sequence ID" value="RKF21460.1"/>
    <property type="molecule type" value="Genomic_DNA"/>
</dbReference>
<dbReference type="PANTHER" id="PTHR33446">
    <property type="entry name" value="PROTEIN TONB-RELATED"/>
    <property type="match status" value="1"/>
</dbReference>
<evidence type="ECO:0000256" key="5">
    <source>
        <dbReference type="ARBA" id="ARBA00022519"/>
    </source>
</evidence>
<dbReference type="Proteomes" id="UP000286482">
    <property type="component" value="Unassembled WGS sequence"/>
</dbReference>
<comment type="subcellular location">
    <subcellularLocation>
        <location evidence="1">Cell inner membrane</location>
        <topology evidence="1">Single-pass membrane protein</topology>
        <orientation evidence="1">Periplasmic side</orientation>
    </subcellularLocation>
</comment>
<keyword evidence="5" id="KW-0997">Cell inner membrane</keyword>
<evidence type="ECO:0000256" key="3">
    <source>
        <dbReference type="ARBA" id="ARBA00022448"/>
    </source>
</evidence>
<evidence type="ECO:0000256" key="6">
    <source>
        <dbReference type="ARBA" id="ARBA00022692"/>
    </source>
</evidence>
<reference evidence="12 13" key="1">
    <citation type="submission" date="2018-09" db="EMBL/GenBank/DDBJ databases">
        <authorList>
            <person name="Wang Z."/>
        </authorList>
    </citation>
    <scope>NUCLEOTIDE SEQUENCE [LARGE SCALE GENOMIC DNA]</scope>
    <source>
        <strain evidence="12 13">ALS 81</strain>
    </source>
</reference>
<dbReference type="Gene3D" id="3.30.1150.10">
    <property type="match status" value="1"/>
</dbReference>
<dbReference type="GO" id="GO:0055085">
    <property type="term" value="P:transmembrane transport"/>
    <property type="evidence" value="ECO:0007669"/>
    <property type="project" value="InterPro"/>
</dbReference>
<keyword evidence="9" id="KW-0472">Membrane</keyword>
<accession>A0A420ELE1</accession>
<dbReference type="AlphaFoldDB" id="A0A420ELE1"/>
<sequence length="299" mass="32853">MFTWIQSIAIVPEILELDVIMLRLVLALLLSLLLHLSYQPISAKQAPLKVSMAGQNASQMSLKLVAAPHQKEALASTDEENALLSDPLEMKSDPEILEEESETLTKDSVEPEPKPIVEVKKAEPMIAVAETKKRESSAKKPVPKKSTKAPKPSKEPAMPKPARPELVPEKVIDVAKTKPTHESKTELPSKSQQQVSSAPKLGLDQSAQLNTKPQFARPPQAPDYPRKARKRGQEGVVTIEVSLSRAGHQQQIKIIASSGYKDLDAAALKAVRNWQFKPMQNQGKAVASRVRIPVRFDLG</sequence>
<keyword evidence="4" id="KW-1003">Cell membrane</keyword>
<evidence type="ECO:0000256" key="8">
    <source>
        <dbReference type="ARBA" id="ARBA00022989"/>
    </source>
</evidence>
<organism evidence="12 13">
    <name type="scientific">Alginatibacterium sediminis</name>
    <dbReference type="NCBI Taxonomy" id="2164068"/>
    <lineage>
        <taxon>Bacteria</taxon>
        <taxon>Pseudomonadati</taxon>
        <taxon>Pseudomonadota</taxon>
        <taxon>Gammaproteobacteria</taxon>
        <taxon>Alteromonadales</taxon>
        <taxon>Alteromonadaceae</taxon>
        <taxon>Alginatibacterium</taxon>
    </lineage>
</organism>
<gene>
    <name evidence="12" type="ORF">DBZ36_02080</name>
</gene>
<dbReference type="InterPro" id="IPR037682">
    <property type="entry name" value="TonB_C"/>
</dbReference>
<comment type="caution">
    <text evidence="12">The sequence shown here is derived from an EMBL/GenBank/DDBJ whole genome shotgun (WGS) entry which is preliminary data.</text>
</comment>
<feature type="compositionally biased region" description="Basic and acidic residues" evidence="10">
    <location>
        <begin position="162"/>
        <end position="187"/>
    </location>
</feature>
<evidence type="ECO:0000256" key="10">
    <source>
        <dbReference type="SAM" id="MobiDB-lite"/>
    </source>
</evidence>
<dbReference type="PROSITE" id="PS52015">
    <property type="entry name" value="TONB_CTD"/>
    <property type="match status" value="1"/>
</dbReference>
<dbReference type="InterPro" id="IPR051045">
    <property type="entry name" value="TonB-dependent_transducer"/>
</dbReference>
<dbReference type="InterPro" id="IPR006260">
    <property type="entry name" value="TonB/TolA_C"/>
</dbReference>
<name>A0A420ELE1_9ALTE</name>
<dbReference type="OrthoDB" id="9816142at2"/>
<dbReference type="SUPFAM" id="SSF74653">
    <property type="entry name" value="TolA/TonB C-terminal domain"/>
    <property type="match status" value="1"/>
</dbReference>
<protein>
    <submittedName>
        <fullName evidence="12">Energy transducer TonB</fullName>
    </submittedName>
</protein>
<dbReference type="GO" id="GO:0031992">
    <property type="term" value="F:energy transducer activity"/>
    <property type="evidence" value="ECO:0007669"/>
    <property type="project" value="TreeGrafter"/>
</dbReference>
<comment type="similarity">
    <text evidence="2">Belongs to the TonB family.</text>
</comment>
<evidence type="ECO:0000256" key="9">
    <source>
        <dbReference type="ARBA" id="ARBA00023136"/>
    </source>
</evidence>
<proteinExistence type="inferred from homology"/>
<evidence type="ECO:0000256" key="1">
    <source>
        <dbReference type="ARBA" id="ARBA00004383"/>
    </source>
</evidence>
<evidence type="ECO:0000256" key="4">
    <source>
        <dbReference type="ARBA" id="ARBA00022475"/>
    </source>
</evidence>
<dbReference type="PANTHER" id="PTHR33446:SF2">
    <property type="entry name" value="PROTEIN TONB"/>
    <property type="match status" value="1"/>
</dbReference>
<evidence type="ECO:0000259" key="11">
    <source>
        <dbReference type="PROSITE" id="PS52015"/>
    </source>
</evidence>